<reference evidence="2 3" key="1">
    <citation type="submission" date="2019-12" db="EMBL/GenBank/DDBJ databases">
        <authorList>
            <person name="Alioto T."/>
            <person name="Alioto T."/>
            <person name="Gomez Garrido J."/>
        </authorList>
    </citation>
    <scope>NUCLEOTIDE SEQUENCE [LARGE SCALE GENOMIC DNA]</scope>
</reference>
<sequence>MGRCRCRHGGGNTVANAVSRCPFSFQSTENVVGPSPPSLLYADAPVLMWGRRIGQMPHPQNRGLCWAKICKLLEMDQTKVLHLLESPDALKAKVAEAMKVLRNVSQQEASNPTEQLADLALN</sequence>
<gene>
    <name evidence="2" type="ORF">OLEA9_A018654</name>
</gene>
<dbReference type="GO" id="GO:0003723">
    <property type="term" value="F:RNA binding"/>
    <property type="evidence" value="ECO:0007669"/>
    <property type="project" value="InterPro"/>
</dbReference>
<dbReference type="Pfam" id="PF00658">
    <property type="entry name" value="MLLE"/>
    <property type="match status" value="1"/>
</dbReference>
<proteinExistence type="predicted"/>
<dbReference type="AlphaFoldDB" id="A0A8S0QE14"/>
<evidence type="ECO:0000259" key="1">
    <source>
        <dbReference type="SMART" id="SM00517"/>
    </source>
</evidence>
<comment type="caution">
    <text evidence="2">The sequence shown here is derived from an EMBL/GenBank/DDBJ whole genome shotgun (WGS) entry which is preliminary data.</text>
</comment>
<protein>
    <submittedName>
        <fullName evidence="2">Polyadenylate-binding 8-like</fullName>
    </submittedName>
</protein>
<dbReference type="SUPFAM" id="SSF63570">
    <property type="entry name" value="PABC (PABP) domain"/>
    <property type="match status" value="1"/>
</dbReference>
<organism evidence="2 3">
    <name type="scientific">Olea europaea subsp. europaea</name>
    <dbReference type="NCBI Taxonomy" id="158383"/>
    <lineage>
        <taxon>Eukaryota</taxon>
        <taxon>Viridiplantae</taxon>
        <taxon>Streptophyta</taxon>
        <taxon>Embryophyta</taxon>
        <taxon>Tracheophyta</taxon>
        <taxon>Spermatophyta</taxon>
        <taxon>Magnoliopsida</taxon>
        <taxon>eudicotyledons</taxon>
        <taxon>Gunneridae</taxon>
        <taxon>Pentapetalae</taxon>
        <taxon>asterids</taxon>
        <taxon>lamiids</taxon>
        <taxon>Lamiales</taxon>
        <taxon>Oleaceae</taxon>
        <taxon>Oleeae</taxon>
        <taxon>Olea</taxon>
    </lineage>
</organism>
<dbReference type="Gramene" id="OE9A018654T1">
    <property type="protein sequence ID" value="OE9A018654C1"/>
    <property type="gene ID" value="OE9A018654"/>
</dbReference>
<dbReference type="OrthoDB" id="909530at2759"/>
<accession>A0A8S0QE14</accession>
<dbReference type="Proteomes" id="UP000594638">
    <property type="component" value="Unassembled WGS sequence"/>
</dbReference>
<feature type="domain" description="PABC" evidence="1">
    <location>
        <begin position="58"/>
        <end position="104"/>
    </location>
</feature>
<evidence type="ECO:0000313" key="2">
    <source>
        <dbReference type="EMBL" id="CAA2963469.1"/>
    </source>
</evidence>
<dbReference type="Gene3D" id="1.10.1900.10">
    <property type="entry name" value="c-terminal domain of poly(a) binding protein"/>
    <property type="match status" value="1"/>
</dbReference>
<keyword evidence="3" id="KW-1185">Reference proteome</keyword>
<evidence type="ECO:0000313" key="3">
    <source>
        <dbReference type="Proteomes" id="UP000594638"/>
    </source>
</evidence>
<dbReference type="InterPro" id="IPR002004">
    <property type="entry name" value="PABP_HYD_C"/>
</dbReference>
<name>A0A8S0QE14_OLEEU</name>
<dbReference type="SMART" id="SM00517">
    <property type="entry name" value="PolyA"/>
    <property type="match status" value="1"/>
</dbReference>
<dbReference type="EMBL" id="CACTIH010001810">
    <property type="protein sequence ID" value="CAA2963469.1"/>
    <property type="molecule type" value="Genomic_DNA"/>
</dbReference>
<dbReference type="InterPro" id="IPR036053">
    <property type="entry name" value="PABP-dom"/>
</dbReference>